<comment type="caution">
    <text evidence="1">The sequence shown here is derived from an EMBL/GenBank/DDBJ whole genome shotgun (WGS) entry which is preliminary data.</text>
</comment>
<sequence length="710" mass="78966">MPHPTSAHAIRTTSRAALSALTCLRAFPRLRQRTSPTSQNPSSDLSRSHEFVKRDAVVRGGLGTRRWAGSAALAVREEEEVEDVVAPRRSGNGIANSSGDAVGQVEEQLVEERKSLDTAGAQKPNAAQDLMDSSLSALDARMARASRTNIRSKSSKKKSVEQSPLRPPAGIRPEPSKPSTDVAADAISLDSSATASTSTHTTGFAKGATSDLSETDEIVWDTEHILDQALDTSSRKVRNRSGTRNLPWPTRHLRLRTVRTVDVEFAENAFNTARRLLAQGDAMDPLHRDVLLAHINHMLYLSARVPDVRTYSRIKAYLREYDLEPDSHTYLTKLILMDKMNQMNQLPGICRSFNERRVISDYPGEQGRKSKTIDGEDATVLLNMTIWMLAKRAQWNIVGPAYNKLLTYTPHATKHLSSAFPPDYFTPSHDLSFTLYFRNETALDKITYQSLIRALAFHGNIVPALAVMQDLLNDSRGYTVTSSDFIALFQGFARFGRIPVGWEELGMSLGDVAGEDVYADSLAPLRPDLGDDDFPSSAKSEKSTERAMFPPPIFPEVSRPGSSGTSKMDALKQMTEIWAGKINAWEQPGTASPTTRLEREWTLVTLQQVFQSFLALSPVFDSPRTSTSTGASATTSRKWWEPSLAEAPSPRNIYYIMLAFSRTTDNNLPVLRAVWQHLESKFGEGNEEGWTGWRLDARLRRLKEWLVEGK</sequence>
<dbReference type="EMBL" id="JASBWS010000096">
    <property type="protein sequence ID" value="KAJ9098077.1"/>
    <property type="molecule type" value="Genomic_DNA"/>
</dbReference>
<protein>
    <submittedName>
        <fullName evidence="1">Uncharacterized protein</fullName>
    </submittedName>
</protein>
<proteinExistence type="predicted"/>
<name>A0ACC2VFI6_9TREE</name>
<dbReference type="Proteomes" id="UP001230649">
    <property type="component" value="Unassembled WGS sequence"/>
</dbReference>
<reference evidence="1" key="1">
    <citation type="submission" date="2023-04" db="EMBL/GenBank/DDBJ databases">
        <title>Draft Genome sequencing of Naganishia species isolated from polar environments using Oxford Nanopore Technology.</title>
        <authorList>
            <person name="Leo P."/>
            <person name="Venkateswaran K."/>
        </authorList>
    </citation>
    <scope>NUCLEOTIDE SEQUENCE</scope>
    <source>
        <strain evidence="1">MNA-CCFEE 5262</strain>
    </source>
</reference>
<accession>A0ACC2VFI6</accession>
<keyword evidence="2" id="KW-1185">Reference proteome</keyword>
<organism evidence="1 2">
    <name type="scientific">Naganishia adeliensis</name>
    <dbReference type="NCBI Taxonomy" id="92952"/>
    <lineage>
        <taxon>Eukaryota</taxon>
        <taxon>Fungi</taxon>
        <taxon>Dikarya</taxon>
        <taxon>Basidiomycota</taxon>
        <taxon>Agaricomycotina</taxon>
        <taxon>Tremellomycetes</taxon>
        <taxon>Filobasidiales</taxon>
        <taxon>Filobasidiaceae</taxon>
        <taxon>Naganishia</taxon>
    </lineage>
</organism>
<evidence type="ECO:0000313" key="1">
    <source>
        <dbReference type="EMBL" id="KAJ9098077.1"/>
    </source>
</evidence>
<evidence type="ECO:0000313" key="2">
    <source>
        <dbReference type="Proteomes" id="UP001230649"/>
    </source>
</evidence>
<gene>
    <name evidence="1" type="ORF">QFC20_006025</name>
</gene>